<evidence type="ECO:0000313" key="1">
    <source>
        <dbReference type="EMBL" id="MES1929150.1"/>
    </source>
</evidence>
<organism evidence="1 2">
    <name type="scientific">Salinisphaera dokdonensis CL-ES53</name>
    <dbReference type="NCBI Taxonomy" id="1304272"/>
    <lineage>
        <taxon>Bacteria</taxon>
        <taxon>Pseudomonadati</taxon>
        <taxon>Pseudomonadota</taxon>
        <taxon>Gammaproteobacteria</taxon>
        <taxon>Salinisphaerales</taxon>
        <taxon>Salinisphaeraceae</taxon>
        <taxon>Salinisphaera</taxon>
    </lineage>
</organism>
<name>A0ABV2AZT0_9GAMM</name>
<accession>A0ABV2AZT0</accession>
<keyword evidence="2" id="KW-1185">Reference proteome</keyword>
<sequence length="72" mass="7913">MSDNVYKSVELTGSSETSQEDAVRTAIAEASKTIGNMRWFQVTGVRGHIENNEVAHWQVSVKVGFTLEEKAG</sequence>
<gene>
    <name evidence="1" type="ORF">SADO_07837</name>
</gene>
<dbReference type="Pfam" id="PF07311">
    <property type="entry name" value="Dodecin"/>
    <property type="match status" value="1"/>
</dbReference>
<reference evidence="1 2" key="1">
    <citation type="submission" date="2013-03" db="EMBL/GenBank/DDBJ databases">
        <title>Salinisphaera dokdonensis CL-ES53 Genome Sequencing.</title>
        <authorList>
            <person name="Li C."/>
            <person name="Lai Q."/>
            <person name="Shao Z."/>
        </authorList>
    </citation>
    <scope>NUCLEOTIDE SEQUENCE [LARGE SCALE GENOMIC DNA]</scope>
    <source>
        <strain evidence="1 2">CL-ES53</strain>
    </source>
</reference>
<dbReference type="PANTHER" id="PTHR39324">
    <property type="entry name" value="CALCIUM DODECIN"/>
    <property type="match status" value="1"/>
</dbReference>
<dbReference type="NCBIfam" id="NF043052">
    <property type="entry name" value="DodecBact"/>
    <property type="match status" value="1"/>
</dbReference>
<dbReference type="EMBL" id="APND01000002">
    <property type="protein sequence ID" value="MES1929150.1"/>
    <property type="molecule type" value="Genomic_DNA"/>
</dbReference>
<dbReference type="SUPFAM" id="SSF89807">
    <property type="entry name" value="Dodecin-like"/>
    <property type="match status" value="1"/>
</dbReference>
<protein>
    <recommendedName>
        <fullName evidence="3">Dodecin domain-containing protein</fullName>
    </recommendedName>
</protein>
<dbReference type="InterPro" id="IPR009923">
    <property type="entry name" value="Dodecin"/>
</dbReference>
<comment type="caution">
    <text evidence="1">The sequence shown here is derived from an EMBL/GenBank/DDBJ whole genome shotgun (WGS) entry which is preliminary data.</text>
</comment>
<dbReference type="Gene3D" id="3.30.1660.10">
    <property type="entry name" value="Flavin-binding protein dodecin"/>
    <property type="match status" value="1"/>
</dbReference>
<dbReference type="RefSeq" id="WP_353110644.1">
    <property type="nucleotide sequence ID" value="NZ_APND01000002.1"/>
</dbReference>
<evidence type="ECO:0000313" key="2">
    <source>
        <dbReference type="Proteomes" id="UP001460888"/>
    </source>
</evidence>
<dbReference type="InterPro" id="IPR036694">
    <property type="entry name" value="Dodecin-like_sf"/>
</dbReference>
<dbReference type="PANTHER" id="PTHR39324:SF1">
    <property type="entry name" value="CALCIUM DODECIN"/>
    <property type="match status" value="1"/>
</dbReference>
<dbReference type="InterPro" id="IPR050049">
    <property type="entry name" value="Dodecin_bact"/>
</dbReference>
<proteinExistence type="predicted"/>
<evidence type="ECO:0008006" key="3">
    <source>
        <dbReference type="Google" id="ProtNLM"/>
    </source>
</evidence>
<dbReference type="InterPro" id="IPR025543">
    <property type="entry name" value="Dodecin-like"/>
</dbReference>
<dbReference type="Proteomes" id="UP001460888">
    <property type="component" value="Unassembled WGS sequence"/>
</dbReference>